<dbReference type="Gene3D" id="3.40.50.300">
    <property type="entry name" value="P-loop containing nucleotide triphosphate hydrolases"/>
    <property type="match status" value="1"/>
</dbReference>
<dbReference type="InterPro" id="IPR003593">
    <property type="entry name" value="AAA+_ATPase"/>
</dbReference>
<evidence type="ECO:0000259" key="9">
    <source>
        <dbReference type="PROSITE" id="PS50893"/>
    </source>
</evidence>
<dbReference type="GO" id="GO:0005524">
    <property type="term" value="F:ATP binding"/>
    <property type="evidence" value="ECO:0007669"/>
    <property type="project" value="UniProtKB-KW"/>
</dbReference>
<dbReference type="STRING" id="735517.SAMN05444272_4038"/>
<evidence type="ECO:0000256" key="7">
    <source>
        <dbReference type="ARBA" id="ARBA00022967"/>
    </source>
</evidence>
<evidence type="ECO:0000313" key="11">
    <source>
        <dbReference type="Proteomes" id="UP000186002"/>
    </source>
</evidence>
<dbReference type="InterPro" id="IPR003439">
    <property type="entry name" value="ABC_transporter-like_ATP-bd"/>
</dbReference>
<name>A0A1M7NXX3_9HYPH</name>
<comment type="similarity">
    <text evidence="2">Belongs to the ABC transporter superfamily.</text>
</comment>
<dbReference type="SMART" id="SM00382">
    <property type="entry name" value="AAA"/>
    <property type="match status" value="1"/>
</dbReference>
<dbReference type="InterPro" id="IPR027417">
    <property type="entry name" value="P-loop_NTPase"/>
</dbReference>
<comment type="subcellular location">
    <subcellularLocation>
        <location evidence="1">Cell inner membrane</location>
        <topology evidence="1">Peripheral membrane protein</topology>
    </subcellularLocation>
</comment>
<dbReference type="SUPFAM" id="SSF50331">
    <property type="entry name" value="MOP-like"/>
    <property type="match status" value="1"/>
</dbReference>
<keyword evidence="11" id="KW-1185">Reference proteome</keyword>
<dbReference type="Gene3D" id="2.40.50.100">
    <property type="match status" value="1"/>
</dbReference>
<dbReference type="InterPro" id="IPR047641">
    <property type="entry name" value="ABC_transpr_MalK/UgpC-like"/>
</dbReference>
<organism evidence="10 11">
    <name type="scientific">Roseibium suaedae</name>
    <dbReference type="NCBI Taxonomy" id="735517"/>
    <lineage>
        <taxon>Bacteria</taxon>
        <taxon>Pseudomonadati</taxon>
        <taxon>Pseudomonadota</taxon>
        <taxon>Alphaproteobacteria</taxon>
        <taxon>Hyphomicrobiales</taxon>
        <taxon>Stappiaceae</taxon>
        <taxon>Roseibium</taxon>
    </lineage>
</organism>
<sequence>MAHLQLDRVSKTFANGFRVLDDISIDVAPGEFLTLLGPSGCGKTTLLKAIAGFHAISSGALRINGEDVTRVEPERRDTAMCFQSYALFPHMTVSENILFGPRQNRVSKADCADRLATALRQVDLGAHAEKLPSALSGGQQQRVALARAMAMRPGIILFDEPLSNLDAKLREQVRFEIRALQAELGFTAIYVTHDQAEALAMSDRIVVMNKGRIEQIGTPEDIYDRPASRFVADFIGAANILKAEVQEDLGSGLWRMRTDVAAFEIRTDKKLSRGSYYICWRPEDAEVQEAASANNSFLAKVTAQAFQGNLTDVILTPTGSTGTCRIQVRRPLPLGTQVAITIPPERFSVLEAVQ</sequence>
<dbReference type="InterPro" id="IPR013611">
    <property type="entry name" value="Transp-assoc_OB_typ2"/>
</dbReference>
<dbReference type="Pfam" id="PF08402">
    <property type="entry name" value="TOBE_2"/>
    <property type="match status" value="1"/>
</dbReference>
<dbReference type="SUPFAM" id="SSF52540">
    <property type="entry name" value="P-loop containing nucleoside triphosphate hydrolases"/>
    <property type="match status" value="1"/>
</dbReference>
<dbReference type="RefSeq" id="WP_073015143.1">
    <property type="nucleotide sequence ID" value="NZ_FRBW01000005.1"/>
</dbReference>
<dbReference type="OrthoDB" id="9802264at2"/>
<feature type="domain" description="ABC transporter" evidence="9">
    <location>
        <begin position="4"/>
        <end position="235"/>
    </location>
</feature>
<dbReference type="PROSITE" id="PS50893">
    <property type="entry name" value="ABC_TRANSPORTER_2"/>
    <property type="match status" value="1"/>
</dbReference>
<evidence type="ECO:0000256" key="3">
    <source>
        <dbReference type="ARBA" id="ARBA00022448"/>
    </source>
</evidence>
<proteinExistence type="inferred from homology"/>
<dbReference type="FunFam" id="3.40.50.300:FF:000042">
    <property type="entry name" value="Maltose/maltodextrin ABC transporter, ATP-binding protein"/>
    <property type="match status" value="1"/>
</dbReference>
<keyword evidence="8" id="KW-0472">Membrane</keyword>
<gene>
    <name evidence="10" type="ORF">SAMN05444272_4038</name>
</gene>
<dbReference type="PANTHER" id="PTHR43875">
    <property type="entry name" value="MALTODEXTRIN IMPORT ATP-BINDING PROTEIN MSMX"/>
    <property type="match status" value="1"/>
</dbReference>
<evidence type="ECO:0000256" key="4">
    <source>
        <dbReference type="ARBA" id="ARBA00022475"/>
    </source>
</evidence>
<evidence type="ECO:0000256" key="8">
    <source>
        <dbReference type="ARBA" id="ARBA00023136"/>
    </source>
</evidence>
<evidence type="ECO:0000256" key="5">
    <source>
        <dbReference type="ARBA" id="ARBA00022741"/>
    </source>
</evidence>
<evidence type="ECO:0000256" key="6">
    <source>
        <dbReference type="ARBA" id="ARBA00022840"/>
    </source>
</evidence>
<dbReference type="Proteomes" id="UP000186002">
    <property type="component" value="Unassembled WGS sequence"/>
</dbReference>
<keyword evidence="4" id="KW-1003">Cell membrane</keyword>
<dbReference type="PANTHER" id="PTHR43875:SF15">
    <property type="entry name" value="TREHALOSE IMPORT ATP-BINDING PROTEIN SUGC"/>
    <property type="match status" value="1"/>
</dbReference>
<evidence type="ECO:0000256" key="2">
    <source>
        <dbReference type="ARBA" id="ARBA00005417"/>
    </source>
</evidence>
<keyword evidence="3" id="KW-0813">Transport</keyword>
<dbReference type="InterPro" id="IPR017871">
    <property type="entry name" value="ABC_transporter-like_CS"/>
</dbReference>
<dbReference type="GO" id="GO:0140359">
    <property type="term" value="F:ABC-type transporter activity"/>
    <property type="evidence" value="ECO:0007669"/>
    <property type="project" value="UniProtKB-ARBA"/>
</dbReference>
<dbReference type="AlphaFoldDB" id="A0A1M7NXX3"/>
<dbReference type="InterPro" id="IPR008995">
    <property type="entry name" value="Mo/tungstate-bd_C_term_dom"/>
</dbReference>
<evidence type="ECO:0000256" key="1">
    <source>
        <dbReference type="ARBA" id="ARBA00004417"/>
    </source>
</evidence>
<keyword evidence="7" id="KW-1278">Translocase</keyword>
<accession>A0A1M7NXX3</accession>
<dbReference type="EMBL" id="FRBW01000005">
    <property type="protein sequence ID" value="SHN08892.1"/>
    <property type="molecule type" value="Genomic_DNA"/>
</dbReference>
<keyword evidence="6" id="KW-0067">ATP-binding</keyword>
<dbReference type="GO" id="GO:0016887">
    <property type="term" value="F:ATP hydrolysis activity"/>
    <property type="evidence" value="ECO:0007669"/>
    <property type="project" value="InterPro"/>
</dbReference>
<evidence type="ECO:0000313" key="10">
    <source>
        <dbReference type="EMBL" id="SHN08892.1"/>
    </source>
</evidence>
<dbReference type="GO" id="GO:0055052">
    <property type="term" value="C:ATP-binding cassette (ABC) transporter complex, substrate-binding subunit-containing"/>
    <property type="evidence" value="ECO:0007669"/>
    <property type="project" value="TreeGrafter"/>
</dbReference>
<dbReference type="Pfam" id="PF00005">
    <property type="entry name" value="ABC_tran"/>
    <property type="match status" value="1"/>
</dbReference>
<reference evidence="10 11" key="1">
    <citation type="submission" date="2016-11" db="EMBL/GenBank/DDBJ databases">
        <authorList>
            <person name="Jaros S."/>
            <person name="Januszkiewicz K."/>
            <person name="Wedrychowicz H."/>
        </authorList>
    </citation>
    <scope>NUCLEOTIDE SEQUENCE [LARGE SCALE GENOMIC DNA]</scope>
    <source>
        <strain evidence="10 11">DSM 22153</strain>
    </source>
</reference>
<keyword evidence="5" id="KW-0547">Nucleotide-binding</keyword>
<protein>
    <submittedName>
        <fullName evidence="10">ABC-type Fe3+/spermidine/putrescine transport systems, ATPase components</fullName>
    </submittedName>
</protein>
<dbReference type="PROSITE" id="PS00211">
    <property type="entry name" value="ABC_TRANSPORTER_1"/>
    <property type="match status" value="1"/>
</dbReference>